<dbReference type="PANTHER" id="PTHR44591">
    <property type="entry name" value="STRESS RESPONSE REGULATOR PROTEIN 1"/>
    <property type="match status" value="1"/>
</dbReference>
<protein>
    <submittedName>
        <fullName evidence="3">DNA-binding response regulator, AraC family</fullName>
    </submittedName>
</protein>
<dbReference type="InterPro" id="IPR011006">
    <property type="entry name" value="CheY-like_superfamily"/>
</dbReference>
<evidence type="ECO:0000259" key="2">
    <source>
        <dbReference type="PROSITE" id="PS50110"/>
    </source>
</evidence>
<dbReference type="PROSITE" id="PS50110">
    <property type="entry name" value="RESPONSE_REGULATORY"/>
    <property type="match status" value="1"/>
</dbReference>
<evidence type="ECO:0000256" key="1">
    <source>
        <dbReference type="ARBA" id="ARBA00022553"/>
    </source>
</evidence>
<dbReference type="GO" id="GO:0003677">
    <property type="term" value="F:DNA binding"/>
    <property type="evidence" value="ECO:0007669"/>
    <property type="project" value="UniProtKB-KW"/>
</dbReference>
<dbReference type="AlphaFoldDB" id="A0A1W1C4W9"/>
<evidence type="ECO:0000313" key="3">
    <source>
        <dbReference type="EMBL" id="SFV60783.1"/>
    </source>
</evidence>
<dbReference type="SUPFAM" id="SSF52172">
    <property type="entry name" value="CheY-like"/>
    <property type="match status" value="1"/>
</dbReference>
<name>A0A1W1C4W9_9ZZZZ</name>
<keyword evidence="3" id="KW-0238">DNA-binding</keyword>
<dbReference type="PANTHER" id="PTHR44591:SF3">
    <property type="entry name" value="RESPONSE REGULATORY DOMAIN-CONTAINING PROTEIN"/>
    <property type="match status" value="1"/>
</dbReference>
<reference evidence="3" key="1">
    <citation type="submission" date="2016-10" db="EMBL/GenBank/DDBJ databases">
        <authorList>
            <person name="de Groot N.N."/>
        </authorList>
    </citation>
    <scope>NUCLEOTIDE SEQUENCE</scope>
</reference>
<dbReference type="SMART" id="SM00448">
    <property type="entry name" value="REC"/>
    <property type="match status" value="1"/>
</dbReference>
<dbReference type="GO" id="GO:0000160">
    <property type="term" value="P:phosphorelay signal transduction system"/>
    <property type="evidence" value="ECO:0007669"/>
    <property type="project" value="InterPro"/>
</dbReference>
<dbReference type="EMBL" id="FPHN01000117">
    <property type="protein sequence ID" value="SFV60783.1"/>
    <property type="molecule type" value="Genomic_DNA"/>
</dbReference>
<gene>
    <name evidence="3" type="ORF">MNB_SV-14-1776</name>
</gene>
<organism evidence="3">
    <name type="scientific">hydrothermal vent metagenome</name>
    <dbReference type="NCBI Taxonomy" id="652676"/>
    <lineage>
        <taxon>unclassified sequences</taxon>
        <taxon>metagenomes</taxon>
        <taxon>ecological metagenomes</taxon>
    </lineage>
</organism>
<sequence length="129" mass="14745">MLLENLTILYVEDDQDTQRLIKGILSSLAKEVYVASDGEEGFAIFRQRKPDIVLTDICMPKMDGLEMSKEIKRIVPNQPIGIFTAFDDPEYLKKASELDIGTYILKPFDRKQFFNSLEYLGMVAESQNS</sequence>
<dbReference type="Gene3D" id="3.40.50.2300">
    <property type="match status" value="1"/>
</dbReference>
<proteinExistence type="predicted"/>
<keyword evidence="1" id="KW-0597">Phosphoprotein</keyword>
<dbReference type="InterPro" id="IPR050595">
    <property type="entry name" value="Bact_response_regulator"/>
</dbReference>
<dbReference type="Pfam" id="PF00072">
    <property type="entry name" value="Response_reg"/>
    <property type="match status" value="1"/>
</dbReference>
<accession>A0A1W1C4W9</accession>
<feature type="domain" description="Response regulatory" evidence="2">
    <location>
        <begin position="7"/>
        <end position="121"/>
    </location>
</feature>
<dbReference type="InterPro" id="IPR001789">
    <property type="entry name" value="Sig_transdc_resp-reg_receiver"/>
</dbReference>